<dbReference type="Pfam" id="PF13181">
    <property type="entry name" value="TPR_8"/>
    <property type="match status" value="1"/>
</dbReference>
<dbReference type="RefSeq" id="WP_035598797.1">
    <property type="nucleotide sequence ID" value="NZ_ARYM01000012.1"/>
</dbReference>
<accession>A0A062VI84</accession>
<sequence>MVRTVVFTALLAVLAPAATAQVTVIGGGLAKDCYEAAKYGLLSQVAAEELCTRALEHEALNLTNRAATFTNRGVLRMRQGKLDAALSDYAASKRISPNSGPTWLNEGAAYILKQDYNSALVSLDKAIELDSSDLYAAYYNRGLARERTGDVEGAYYDFVKSKELKPDYTPTDDQLARFTVVTN</sequence>
<dbReference type="SMART" id="SM00028">
    <property type="entry name" value="TPR"/>
    <property type="match status" value="3"/>
</dbReference>
<feature type="chain" id="PRO_5001619089" evidence="4">
    <location>
        <begin position="21"/>
        <end position="183"/>
    </location>
</feature>
<dbReference type="AlphaFoldDB" id="A0A062VI84"/>
<evidence type="ECO:0000256" key="4">
    <source>
        <dbReference type="SAM" id="SignalP"/>
    </source>
</evidence>
<dbReference type="Gene3D" id="1.25.40.10">
    <property type="entry name" value="Tetratricopeptide repeat domain"/>
    <property type="match status" value="2"/>
</dbReference>
<feature type="repeat" description="TPR" evidence="3">
    <location>
        <begin position="135"/>
        <end position="168"/>
    </location>
</feature>
<feature type="repeat" description="TPR" evidence="3">
    <location>
        <begin position="66"/>
        <end position="99"/>
    </location>
</feature>
<keyword evidence="4" id="KW-0732">Signal</keyword>
<evidence type="ECO:0000256" key="3">
    <source>
        <dbReference type="PROSITE-ProRule" id="PRU00339"/>
    </source>
</evidence>
<feature type="signal peptide" evidence="4">
    <location>
        <begin position="1"/>
        <end position="20"/>
    </location>
</feature>
<dbReference type="OrthoDB" id="7594766at2"/>
<dbReference type="PROSITE" id="PS50005">
    <property type="entry name" value="TPR"/>
    <property type="match status" value="3"/>
</dbReference>
<dbReference type="InterPro" id="IPR050498">
    <property type="entry name" value="Ycf3"/>
</dbReference>
<organism evidence="5 6">
    <name type="scientific">Hyphomonas polymorpha PS728</name>
    <dbReference type="NCBI Taxonomy" id="1280954"/>
    <lineage>
        <taxon>Bacteria</taxon>
        <taxon>Pseudomonadati</taxon>
        <taxon>Pseudomonadota</taxon>
        <taxon>Alphaproteobacteria</taxon>
        <taxon>Hyphomonadales</taxon>
        <taxon>Hyphomonadaceae</taxon>
        <taxon>Hyphomonas</taxon>
    </lineage>
</organism>
<dbReference type="PATRIC" id="fig|1280954.3.peg.2365"/>
<dbReference type="EMBL" id="ARYM01000012">
    <property type="protein sequence ID" value="KCZ98260.1"/>
    <property type="molecule type" value="Genomic_DNA"/>
</dbReference>
<dbReference type="PANTHER" id="PTHR44858">
    <property type="entry name" value="TETRATRICOPEPTIDE REPEAT PROTEIN 6"/>
    <property type="match status" value="1"/>
</dbReference>
<dbReference type="Proteomes" id="UP000027100">
    <property type="component" value="Unassembled WGS sequence"/>
</dbReference>
<reference evidence="5 6" key="1">
    <citation type="journal article" date="2014" name="Antonie Van Leeuwenhoek">
        <title>Hyphomonas beringensis sp. nov. and Hyphomonas chukchiensis sp. nov., isolated from surface seawater of the Bering Sea and Chukchi Sea.</title>
        <authorList>
            <person name="Li C."/>
            <person name="Lai Q."/>
            <person name="Li G."/>
            <person name="Dong C."/>
            <person name="Wang J."/>
            <person name="Liao Y."/>
            <person name="Shao Z."/>
        </authorList>
    </citation>
    <scope>NUCLEOTIDE SEQUENCE [LARGE SCALE GENOMIC DNA]</scope>
    <source>
        <strain evidence="5 6">PS728</strain>
    </source>
</reference>
<evidence type="ECO:0000256" key="2">
    <source>
        <dbReference type="ARBA" id="ARBA00022803"/>
    </source>
</evidence>
<dbReference type="STRING" id="1280954.HPO_11674"/>
<comment type="caution">
    <text evidence="5">The sequence shown here is derived from an EMBL/GenBank/DDBJ whole genome shotgun (WGS) entry which is preliminary data.</text>
</comment>
<feature type="repeat" description="TPR" evidence="3">
    <location>
        <begin position="100"/>
        <end position="133"/>
    </location>
</feature>
<dbReference type="SUPFAM" id="SSF48452">
    <property type="entry name" value="TPR-like"/>
    <property type="match status" value="1"/>
</dbReference>
<evidence type="ECO:0000256" key="1">
    <source>
        <dbReference type="ARBA" id="ARBA00022737"/>
    </source>
</evidence>
<protein>
    <submittedName>
        <fullName evidence="5">Uncharacterized protein</fullName>
    </submittedName>
</protein>
<evidence type="ECO:0000313" key="5">
    <source>
        <dbReference type="EMBL" id="KCZ98260.1"/>
    </source>
</evidence>
<keyword evidence="1" id="KW-0677">Repeat</keyword>
<gene>
    <name evidence="5" type="ORF">HPO_11674</name>
</gene>
<evidence type="ECO:0000313" key="6">
    <source>
        <dbReference type="Proteomes" id="UP000027100"/>
    </source>
</evidence>
<keyword evidence="2 3" id="KW-0802">TPR repeat</keyword>
<dbReference type="InterPro" id="IPR019734">
    <property type="entry name" value="TPR_rpt"/>
</dbReference>
<dbReference type="InterPro" id="IPR011990">
    <property type="entry name" value="TPR-like_helical_dom_sf"/>
</dbReference>
<dbReference type="eggNOG" id="COG0457">
    <property type="taxonomic scope" value="Bacteria"/>
</dbReference>
<proteinExistence type="predicted"/>
<name>A0A062VI84_9PROT</name>
<keyword evidence="6" id="KW-1185">Reference proteome</keyword>
<dbReference type="PANTHER" id="PTHR44858:SF1">
    <property type="entry name" value="UDP-N-ACETYLGLUCOSAMINE--PEPTIDE N-ACETYLGLUCOSAMINYLTRANSFERASE SPINDLY-RELATED"/>
    <property type="match status" value="1"/>
</dbReference>